<comment type="caution">
    <text evidence="3">The sequence shown here is derived from an EMBL/GenBank/DDBJ whole genome shotgun (WGS) entry which is preliminary data.</text>
</comment>
<organism evidence="3 4">
    <name type="scientific">Pseudomonas monteilii</name>
    <dbReference type="NCBI Taxonomy" id="76759"/>
    <lineage>
        <taxon>Bacteria</taxon>
        <taxon>Pseudomonadati</taxon>
        <taxon>Pseudomonadota</taxon>
        <taxon>Gammaproteobacteria</taxon>
        <taxon>Pseudomonadales</taxon>
        <taxon>Pseudomonadaceae</taxon>
        <taxon>Pseudomonas</taxon>
    </lineage>
</organism>
<accession>A0A399LXC4</accession>
<dbReference type="Pfam" id="PF00078">
    <property type="entry name" value="RVT_1"/>
    <property type="match status" value="1"/>
</dbReference>
<evidence type="ECO:0000313" key="3">
    <source>
        <dbReference type="EMBL" id="RII74158.1"/>
    </source>
</evidence>
<dbReference type="RefSeq" id="WP_119372040.1">
    <property type="nucleotide sequence ID" value="NZ_QWLL01000082.1"/>
</dbReference>
<dbReference type="AlphaFoldDB" id="A0A399LXC4"/>
<protein>
    <submittedName>
        <fullName evidence="3">RNA-dependent DNA polymerase</fullName>
    </submittedName>
</protein>
<proteinExistence type="inferred from homology"/>
<reference evidence="3 4" key="1">
    <citation type="submission" date="2018-08" db="EMBL/GenBank/DDBJ databases">
        <title>Draft genome sequence of the cyanotroph, Pseudomonas monteilii BCN3.</title>
        <authorList>
            <person name="Jones L.B."/>
            <person name="Kunz D.A."/>
        </authorList>
    </citation>
    <scope>NUCLEOTIDE SEQUENCE [LARGE SCALE GENOMIC DNA]</scope>
    <source>
        <strain evidence="3 4">BCN3</strain>
    </source>
</reference>
<comment type="similarity">
    <text evidence="1">Belongs to the bacterial reverse transcriptase family.</text>
</comment>
<feature type="domain" description="Reverse transcriptase" evidence="2">
    <location>
        <begin position="51"/>
        <end position="278"/>
    </location>
</feature>
<sequence>MSAKVNFNKAFTIKRLEKIYSEHIILSRATGIDNLTQKQFWRMLKYQLAIISRKANAGTYTFTKYKLKLVSKGRGKAPREISIPSIRDRICLRALCEVLTKTYQSSISFDLPQDTVRDVKSCVESGKYDSFIKLDVSNFYPSINHTVLLRKLRSKIRSPIILNLIKSAISTPTVSKSSKSDTANAKGVPQGLAISNALAAIYLVDIDKKFSKIPNVKYFRYVDDILILCKGKQKSTIASEIISEFKSIGLEVHDPVVSPAKSSMGKLGEKFDYLGYEFRNEILKKVPTPITTARSGSIDKLKESLASIFTGYKHSKIKSLDFLTWRLNMRITGCVFQERSRGWLFFFSEIEDETLLHKLDLYVSQLVKRFNVKISPKGFVRAFYEINRRRHTTNYVPNFDRYTIAQMTTVLTDYFNKSVVGLTDEEIEYEFKKRIDRQSRELLVDLATNSSAS</sequence>
<dbReference type="InterPro" id="IPR043502">
    <property type="entry name" value="DNA/RNA_pol_sf"/>
</dbReference>
<dbReference type="PROSITE" id="PS50878">
    <property type="entry name" value="RT_POL"/>
    <property type="match status" value="1"/>
</dbReference>
<evidence type="ECO:0000313" key="4">
    <source>
        <dbReference type="Proteomes" id="UP000265875"/>
    </source>
</evidence>
<dbReference type="CDD" id="cd01651">
    <property type="entry name" value="RT_G2_intron"/>
    <property type="match status" value="1"/>
</dbReference>
<dbReference type="Proteomes" id="UP000265875">
    <property type="component" value="Unassembled WGS sequence"/>
</dbReference>
<gene>
    <name evidence="3" type="ORF">D0894_27930</name>
</gene>
<dbReference type="InterPro" id="IPR000477">
    <property type="entry name" value="RT_dom"/>
</dbReference>
<dbReference type="PANTHER" id="PTHR34047">
    <property type="entry name" value="NUCLEAR INTRON MATURASE 1, MITOCHONDRIAL-RELATED"/>
    <property type="match status" value="1"/>
</dbReference>
<evidence type="ECO:0000256" key="1">
    <source>
        <dbReference type="ARBA" id="ARBA00034120"/>
    </source>
</evidence>
<evidence type="ECO:0000259" key="2">
    <source>
        <dbReference type="PROSITE" id="PS50878"/>
    </source>
</evidence>
<dbReference type="PANTHER" id="PTHR34047:SF8">
    <property type="entry name" value="PROTEIN YKFC"/>
    <property type="match status" value="1"/>
</dbReference>
<dbReference type="SUPFAM" id="SSF56672">
    <property type="entry name" value="DNA/RNA polymerases"/>
    <property type="match status" value="1"/>
</dbReference>
<name>A0A399LXC4_9PSED</name>
<dbReference type="InterPro" id="IPR051083">
    <property type="entry name" value="GrpII_Intron_Splice-Mob/Def"/>
</dbReference>
<dbReference type="EMBL" id="QWLL01000082">
    <property type="protein sequence ID" value="RII74158.1"/>
    <property type="molecule type" value="Genomic_DNA"/>
</dbReference>